<dbReference type="Gene3D" id="3.30.70.20">
    <property type="match status" value="1"/>
</dbReference>
<dbReference type="AlphaFoldDB" id="A0A8J8PDR3"/>
<dbReference type="SUPFAM" id="SSF54862">
    <property type="entry name" value="4Fe-4S ferredoxins"/>
    <property type="match status" value="1"/>
</dbReference>
<organism evidence="9 10">
    <name type="scientific">Candidatus Methanomassiliicoccus intestinalis</name>
    <dbReference type="NCBI Taxonomy" id="1406512"/>
    <lineage>
        <taxon>Archaea</taxon>
        <taxon>Methanobacteriati</taxon>
        <taxon>Thermoplasmatota</taxon>
        <taxon>Thermoplasmata</taxon>
        <taxon>Methanomassiliicoccales</taxon>
        <taxon>Methanomassiliicoccaceae</taxon>
        <taxon>Methanomassiliicoccus</taxon>
    </lineage>
</organism>
<keyword evidence="3" id="KW-0479">Metal-binding</keyword>
<dbReference type="GO" id="GO:0016625">
    <property type="term" value="F:oxidoreductase activity, acting on the aldehyde or oxo group of donors, iron-sulfur protein as acceptor"/>
    <property type="evidence" value="ECO:0007669"/>
    <property type="project" value="InterPro"/>
</dbReference>
<evidence type="ECO:0000256" key="2">
    <source>
        <dbReference type="ARBA" id="ARBA00022485"/>
    </source>
</evidence>
<keyword evidence="5" id="KW-0813">Transport</keyword>
<evidence type="ECO:0000313" key="10">
    <source>
        <dbReference type="Proteomes" id="UP000752814"/>
    </source>
</evidence>
<accession>A0A8J8PDR3</accession>
<gene>
    <name evidence="9" type="ORF">A3207_07970</name>
</gene>
<reference evidence="9" key="1">
    <citation type="submission" date="2016-03" db="EMBL/GenBank/DDBJ databases">
        <authorList>
            <person name="Borrel G."/>
            <person name="Mccann A."/>
            <person name="O'Toole P.W."/>
        </authorList>
    </citation>
    <scope>NUCLEOTIDE SEQUENCE</scope>
    <source>
        <strain evidence="9">183</strain>
    </source>
</reference>
<dbReference type="RefSeq" id="WP_020449100.1">
    <property type="nucleotide sequence ID" value="NZ_CAYAXV010000005.1"/>
</dbReference>
<evidence type="ECO:0000256" key="7">
    <source>
        <dbReference type="ARBA" id="ARBA00023014"/>
    </source>
</evidence>
<sequence>MNFRDLPGMPVARQSTESMMTGEWRTIRPVLNKDLCDRCYHCWAFCPDVSVIVEEEGSFPKVDLNHCKGCGICSVECSKQAITMVREDL</sequence>
<keyword evidence="4" id="KW-0677">Repeat</keyword>
<dbReference type="PANTHER" id="PTHR43724:SF1">
    <property type="entry name" value="PYRUVATE SYNTHASE SUBUNIT PORD"/>
    <property type="match status" value="1"/>
</dbReference>
<dbReference type="Proteomes" id="UP000752814">
    <property type="component" value="Unassembled WGS sequence"/>
</dbReference>
<dbReference type="GeneID" id="41323631"/>
<comment type="cofactor">
    <cofactor evidence="1">
        <name>[4Fe-4S] cluster</name>
        <dbReference type="ChEBI" id="CHEBI:49883"/>
    </cofactor>
</comment>
<evidence type="ECO:0000313" key="9">
    <source>
        <dbReference type="EMBL" id="TQS83520.1"/>
    </source>
</evidence>
<protein>
    <recommendedName>
        <fullName evidence="8">4Fe-4S ferredoxin-type domain-containing protein</fullName>
    </recommendedName>
</protein>
<feature type="domain" description="4Fe-4S ferredoxin-type" evidence="8">
    <location>
        <begin position="58"/>
        <end position="87"/>
    </location>
</feature>
<evidence type="ECO:0000256" key="1">
    <source>
        <dbReference type="ARBA" id="ARBA00001966"/>
    </source>
</evidence>
<dbReference type="EMBL" id="LVVT01000010">
    <property type="protein sequence ID" value="TQS83520.1"/>
    <property type="molecule type" value="Genomic_DNA"/>
</dbReference>
<dbReference type="NCBIfam" id="TIGR02179">
    <property type="entry name" value="PorD_KorD"/>
    <property type="match status" value="1"/>
</dbReference>
<keyword evidence="2" id="KW-0004">4Fe-4S</keyword>
<keyword evidence="7" id="KW-0411">Iron-sulfur</keyword>
<dbReference type="OMA" id="GWKDIPI"/>
<dbReference type="InterPro" id="IPR011898">
    <property type="entry name" value="PorD_KorD"/>
</dbReference>
<dbReference type="GO" id="GO:0046872">
    <property type="term" value="F:metal ion binding"/>
    <property type="evidence" value="ECO:0007669"/>
    <property type="project" value="UniProtKB-KW"/>
</dbReference>
<keyword evidence="6" id="KW-0408">Iron</keyword>
<dbReference type="PANTHER" id="PTHR43724">
    <property type="entry name" value="PYRUVATE SYNTHASE SUBUNIT PORD"/>
    <property type="match status" value="1"/>
</dbReference>
<keyword evidence="5" id="KW-0249">Electron transport</keyword>
<dbReference type="PROSITE" id="PS51379">
    <property type="entry name" value="4FE4S_FER_2"/>
    <property type="match status" value="2"/>
</dbReference>
<evidence type="ECO:0000256" key="6">
    <source>
        <dbReference type="ARBA" id="ARBA00023004"/>
    </source>
</evidence>
<evidence type="ECO:0000256" key="5">
    <source>
        <dbReference type="ARBA" id="ARBA00022982"/>
    </source>
</evidence>
<evidence type="ECO:0000256" key="4">
    <source>
        <dbReference type="ARBA" id="ARBA00022737"/>
    </source>
</evidence>
<proteinExistence type="predicted"/>
<evidence type="ECO:0000259" key="8">
    <source>
        <dbReference type="PROSITE" id="PS51379"/>
    </source>
</evidence>
<evidence type="ECO:0000256" key="3">
    <source>
        <dbReference type="ARBA" id="ARBA00022723"/>
    </source>
</evidence>
<name>A0A8J8PDR3_9ARCH</name>
<dbReference type="GO" id="GO:0051539">
    <property type="term" value="F:4 iron, 4 sulfur cluster binding"/>
    <property type="evidence" value="ECO:0007669"/>
    <property type="project" value="UniProtKB-KW"/>
</dbReference>
<comment type="caution">
    <text evidence="9">The sequence shown here is derived from an EMBL/GenBank/DDBJ whole genome shotgun (WGS) entry which is preliminary data.</text>
</comment>
<dbReference type="InterPro" id="IPR017896">
    <property type="entry name" value="4Fe4S_Fe-S-bd"/>
</dbReference>
<feature type="domain" description="4Fe-4S ferredoxin-type" evidence="8">
    <location>
        <begin position="27"/>
        <end position="56"/>
    </location>
</feature>